<comment type="caution">
    <text evidence="1">The sequence shown here is derived from an EMBL/GenBank/DDBJ whole genome shotgun (WGS) entry which is preliminary data.</text>
</comment>
<dbReference type="AlphaFoldDB" id="X1DRC5"/>
<accession>X1DRC5</accession>
<sequence>TNFAPASAQVEHDVSNTNIVKLTNISGTVA</sequence>
<feature type="non-terminal residue" evidence="1">
    <location>
        <position position="30"/>
    </location>
</feature>
<name>X1DRC5_9ZZZZ</name>
<protein>
    <submittedName>
        <fullName evidence="1">Uncharacterized protein</fullName>
    </submittedName>
</protein>
<proteinExistence type="predicted"/>
<organism evidence="1">
    <name type="scientific">marine sediment metagenome</name>
    <dbReference type="NCBI Taxonomy" id="412755"/>
    <lineage>
        <taxon>unclassified sequences</taxon>
        <taxon>metagenomes</taxon>
        <taxon>ecological metagenomes</taxon>
    </lineage>
</organism>
<evidence type="ECO:0000313" key="1">
    <source>
        <dbReference type="EMBL" id="GAH23551.1"/>
    </source>
</evidence>
<reference evidence="1" key="1">
    <citation type="journal article" date="2014" name="Front. Microbiol.">
        <title>High frequency of phylogenetically diverse reductive dehalogenase-homologous genes in deep subseafloor sedimentary metagenomes.</title>
        <authorList>
            <person name="Kawai M."/>
            <person name="Futagami T."/>
            <person name="Toyoda A."/>
            <person name="Takaki Y."/>
            <person name="Nishi S."/>
            <person name="Hori S."/>
            <person name="Arai W."/>
            <person name="Tsubouchi T."/>
            <person name="Morono Y."/>
            <person name="Uchiyama I."/>
            <person name="Ito T."/>
            <person name="Fujiyama A."/>
            <person name="Inagaki F."/>
            <person name="Takami H."/>
        </authorList>
    </citation>
    <scope>NUCLEOTIDE SEQUENCE</scope>
    <source>
        <strain evidence="1">Expedition CK06-06</strain>
    </source>
</reference>
<dbReference type="EMBL" id="BART01042490">
    <property type="protein sequence ID" value="GAH23551.1"/>
    <property type="molecule type" value="Genomic_DNA"/>
</dbReference>
<feature type="non-terminal residue" evidence="1">
    <location>
        <position position="1"/>
    </location>
</feature>
<gene>
    <name evidence="1" type="ORF">S01H4_67483</name>
</gene>